<reference evidence="1 2" key="1">
    <citation type="journal article" date="2015" name="Genome Biol. Evol.">
        <title>Comparative Genomics of a Bacterivorous Green Alga Reveals Evolutionary Causalities and Consequences of Phago-Mixotrophic Mode of Nutrition.</title>
        <authorList>
            <person name="Burns J.A."/>
            <person name="Paasch A."/>
            <person name="Narechania A."/>
            <person name="Kim E."/>
        </authorList>
    </citation>
    <scope>NUCLEOTIDE SEQUENCE [LARGE SCALE GENOMIC DNA]</scope>
    <source>
        <strain evidence="1 2">PLY_AMNH</strain>
    </source>
</reference>
<gene>
    <name evidence="1" type="ORF">CYMTET_33944</name>
</gene>
<dbReference type="AlphaFoldDB" id="A0AAE0FCA0"/>
<organism evidence="1 2">
    <name type="scientific">Cymbomonas tetramitiformis</name>
    <dbReference type="NCBI Taxonomy" id="36881"/>
    <lineage>
        <taxon>Eukaryota</taxon>
        <taxon>Viridiplantae</taxon>
        <taxon>Chlorophyta</taxon>
        <taxon>Pyramimonadophyceae</taxon>
        <taxon>Pyramimonadales</taxon>
        <taxon>Pyramimonadaceae</taxon>
        <taxon>Cymbomonas</taxon>
    </lineage>
</organism>
<comment type="caution">
    <text evidence="1">The sequence shown here is derived from an EMBL/GenBank/DDBJ whole genome shotgun (WGS) entry which is preliminary data.</text>
</comment>
<protein>
    <submittedName>
        <fullName evidence="1">Uncharacterized protein</fullName>
    </submittedName>
</protein>
<dbReference type="EMBL" id="LGRX02021189">
    <property type="protein sequence ID" value="KAK3256949.1"/>
    <property type="molecule type" value="Genomic_DNA"/>
</dbReference>
<sequence>ANVDGERVHQVGKGVEFLSNGTTMYPEMDIMEYQDGAITDSIMYGHDFSKGYMTFKPTVMGKGCSLVAAGFNHITPGVILPPFTSCSPCLNLMIPNIITEPHTCFHGNVGRSVYRGPNGEYLREGDGVIVHTHFSDEHAGTDFVTYHSQSEGLKTHYDVYSYW</sequence>
<keyword evidence="2" id="KW-1185">Reference proteome</keyword>
<proteinExistence type="predicted"/>
<name>A0AAE0FCA0_9CHLO</name>
<feature type="non-terminal residue" evidence="1">
    <location>
        <position position="1"/>
    </location>
</feature>
<accession>A0AAE0FCA0</accession>
<evidence type="ECO:0000313" key="2">
    <source>
        <dbReference type="Proteomes" id="UP001190700"/>
    </source>
</evidence>
<evidence type="ECO:0000313" key="1">
    <source>
        <dbReference type="EMBL" id="KAK3256949.1"/>
    </source>
</evidence>
<dbReference type="Proteomes" id="UP001190700">
    <property type="component" value="Unassembled WGS sequence"/>
</dbReference>